<keyword evidence="4 5" id="KW-0472">Membrane</keyword>
<name>A0ABX1PBJ4_9CYAN</name>
<feature type="transmembrane region" description="Helical" evidence="5">
    <location>
        <begin position="35"/>
        <end position="53"/>
    </location>
</feature>
<keyword evidence="3 5" id="KW-1133">Transmembrane helix</keyword>
<evidence type="ECO:0000256" key="1">
    <source>
        <dbReference type="ARBA" id="ARBA00004141"/>
    </source>
</evidence>
<keyword evidence="2 5" id="KW-0812">Transmembrane</keyword>
<dbReference type="Pfam" id="PF02535">
    <property type="entry name" value="Zip"/>
    <property type="match status" value="1"/>
</dbReference>
<dbReference type="EMBL" id="QMEB01000197">
    <property type="protein sequence ID" value="NMG21837.1"/>
    <property type="molecule type" value="Genomic_DNA"/>
</dbReference>
<evidence type="ECO:0000256" key="5">
    <source>
        <dbReference type="SAM" id="Phobius"/>
    </source>
</evidence>
<evidence type="ECO:0000313" key="6">
    <source>
        <dbReference type="EMBL" id="NMG21837.1"/>
    </source>
</evidence>
<evidence type="ECO:0000256" key="3">
    <source>
        <dbReference type="ARBA" id="ARBA00022989"/>
    </source>
</evidence>
<evidence type="ECO:0000256" key="4">
    <source>
        <dbReference type="ARBA" id="ARBA00023136"/>
    </source>
</evidence>
<feature type="transmembrane region" description="Helical" evidence="5">
    <location>
        <begin position="94"/>
        <end position="116"/>
    </location>
</feature>
<comment type="subcellular location">
    <subcellularLocation>
        <location evidence="1">Membrane</location>
        <topology evidence="1">Multi-pass membrane protein</topology>
    </subcellularLocation>
</comment>
<feature type="transmembrane region" description="Helical" evidence="5">
    <location>
        <begin position="122"/>
        <end position="143"/>
    </location>
</feature>
<accession>A0ABX1PBJ4</accession>
<feature type="transmembrane region" description="Helical" evidence="5">
    <location>
        <begin position="155"/>
        <end position="175"/>
    </location>
</feature>
<proteinExistence type="predicted"/>
<dbReference type="InterPro" id="IPR003689">
    <property type="entry name" value="ZIP"/>
</dbReference>
<feature type="transmembrane region" description="Helical" evidence="5">
    <location>
        <begin position="181"/>
        <end position="199"/>
    </location>
</feature>
<dbReference type="Proteomes" id="UP000718564">
    <property type="component" value="Unassembled WGS sequence"/>
</dbReference>
<organism evidence="6 7">
    <name type="scientific">Brasilonema bromeliae SPC951</name>
    <dbReference type="NCBI Taxonomy" id="385972"/>
    <lineage>
        <taxon>Bacteria</taxon>
        <taxon>Bacillati</taxon>
        <taxon>Cyanobacteriota</taxon>
        <taxon>Cyanophyceae</taxon>
        <taxon>Nostocales</taxon>
        <taxon>Scytonemataceae</taxon>
        <taxon>Brasilonema</taxon>
        <taxon>Bromeliae group (in: Brasilonema)</taxon>
    </lineage>
</organism>
<feature type="transmembrane region" description="Helical" evidence="5">
    <location>
        <begin position="6"/>
        <end position="28"/>
    </location>
</feature>
<evidence type="ECO:0000256" key="2">
    <source>
        <dbReference type="ARBA" id="ARBA00022692"/>
    </source>
</evidence>
<evidence type="ECO:0000313" key="7">
    <source>
        <dbReference type="Proteomes" id="UP000718564"/>
    </source>
</evidence>
<keyword evidence="7" id="KW-1185">Reference proteome</keyword>
<comment type="caution">
    <text evidence="6">The sequence shown here is derived from an EMBL/GenBank/DDBJ whole genome shotgun (WGS) entry which is preliminary data.</text>
</comment>
<gene>
    <name evidence="6" type="ORF">DP116_21260</name>
</gene>
<protein>
    <submittedName>
        <fullName evidence="6">Transporter</fullName>
    </submittedName>
</protein>
<feature type="transmembrane region" description="Helical" evidence="5">
    <location>
        <begin position="65"/>
        <end position="82"/>
    </location>
</feature>
<reference evidence="6 7" key="1">
    <citation type="submission" date="2018-06" db="EMBL/GenBank/DDBJ databases">
        <title>Comparative genomics of Brasilonema spp. strains.</title>
        <authorList>
            <person name="Alvarenga D.O."/>
            <person name="Fiore M.F."/>
            <person name="Varani A.M."/>
        </authorList>
    </citation>
    <scope>NUCLEOTIDE SEQUENCE [LARGE SCALE GENOMIC DNA]</scope>
    <source>
        <strain evidence="6 7">SPC951</strain>
    </source>
</reference>
<feature type="transmembrane region" description="Helical" evidence="5">
    <location>
        <begin position="211"/>
        <end position="229"/>
    </location>
</feature>
<sequence length="234" mass="23895">MASKLLNVLAYTLIPVAAATVGGGIAAWRTPGPKLKSVVQHFAAGVVFAAAAGELLPDLVHEKSLPATIIGGAFGVAVMLAVKQLVKKASGSISLIATVGVDVLIDGLIIGIGFAAGAKEGILLTIALTIEILFLSLSVSTTLSQANASRTRVMITTLGIALLLPLGAVIGSALLGGLSGFSLATFLAFGLVALLYLVTEELLVEAHEIPDTPLTVAIFFVGFLVLIVIEEMLQ</sequence>